<sequence>MTHRIRRVVSLMSQGSSSSLRLRGPAICRSRWIMPSLTNTTQMLLHLPFSSGTNISPIDLRIITPPLVSSTRNAHSKPCFTLSEKRMMGVMTPEEVEKRIDRIMRLASDARLCMQDCRELIATDHYNEELHFAKIAVDATGVAYSELLEELALSAEGVEVLNEVRKLYAPVMESLKQELNNISKPKEEDE</sequence>
<keyword evidence="2" id="KW-1185">Reference proteome</keyword>
<gene>
    <name evidence="1" type="ORF">ACHAWU_000790</name>
</gene>
<evidence type="ECO:0000313" key="1">
    <source>
        <dbReference type="EMBL" id="KAL3759491.1"/>
    </source>
</evidence>
<reference evidence="1 2" key="1">
    <citation type="submission" date="2024-10" db="EMBL/GenBank/DDBJ databases">
        <title>Updated reference genomes for cyclostephanoid diatoms.</title>
        <authorList>
            <person name="Roberts W.R."/>
            <person name="Alverson A.J."/>
        </authorList>
    </citation>
    <scope>NUCLEOTIDE SEQUENCE [LARGE SCALE GENOMIC DNA]</scope>
    <source>
        <strain evidence="1 2">AJA232-27</strain>
    </source>
</reference>
<accession>A0ABD3M9S7</accession>
<evidence type="ECO:0000313" key="2">
    <source>
        <dbReference type="Proteomes" id="UP001530293"/>
    </source>
</evidence>
<dbReference type="Proteomes" id="UP001530293">
    <property type="component" value="Unassembled WGS sequence"/>
</dbReference>
<organism evidence="1 2">
    <name type="scientific">Discostella pseudostelligera</name>
    <dbReference type="NCBI Taxonomy" id="259834"/>
    <lineage>
        <taxon>Eukaryota</taxon>
        <taxon>Sar</taxon>
        <taxon>Stramenopiles</taxon>
        <taxon>Ochrophyta</taxon>
        <taxon>Bacillariophyta</taxon>
        <taxon>Coscinodiscophyceae</taxon>
        <taxon>Thalassiosirophycidae</taxon>
        <taxon>Stephanodiscales</taxon>
        <taxon>Stephanodiscaceae</taxon>
        <taxon>Discostella</taxon>
    </lineage>
</organism>
<dbReference type="AlphaFoldDB" id="A0ABD3M9S7"/>
<dbReference type="EMBL" id="JALLBG020000200">
    <property type="protein sequence ID" value="KAL3759491.1"/>
    <property type="molecule type" value="Genomic_DNA"/>
</dbReference>
<name>A0ABD3M9S7_9STRA</name>
<protein>
    <submittedName>
        <fullName evidence="1">Uncharacterized protein</fullName>
    </submittedName>
</protein>
<comment type="caution">
    <text evidence="1">The sequence shown here is derived from an EMBL/GenBank/DDBJ whole genome shotgun (WGS) entry which is preliminary data.</text>
</comment>
<proteinExistence type="predicted"/>